<evidence type="ECO:0000313" key="2">
    <source>
        <dbReference type="EMBL" id="KAG2253673.1"/>
    </source>
</evidence>
<gene>
    <name evidence="2" type="ORF">Bca52824_083809</name>
</gene>
<keyword evidence="3" id="KW-1185">Reference proteome</keyword>
<reference evidence="2 3" key="1">
    <citation type="submission" date="2020-02" db="EMBL/GenBank/DDBJ databases">
        <authorList>
            <person name="Ma Q."/>
            <person name="Huang Y."/>
            <person name="Song X."/>
            <person name="Pei D."/>
        </authorList>
    </citation>
    <scope>NUCLEOTIDE SEQUENCE [LARGE SCALE GENOMIC DNA]</scope>
    <source>
        <strain evidence="2">Sxm20200214</strain>
        <tissue evidence="2">Leaf</tissue>
    </source>
</reference>
<evidence type="ECO:0000313" key="3">
    <source>
        <dbReference type="Proteomes" id="UP000886595"/>
    </source>
</evidence>
<dbReference type="EMBL" id="JAAMPC010000016">
    <property type="protein sequence ID" value="KAG2253673.1"/>
    <property type="molecule type" value="Genomic_DNA"/>
</dbReference>
<dbReference type="AlphaFoldDB" id="A0A8X7PMX9"/>
<dbReference type="OrthoDB" id="1688388at2759"/>
<accession>A0A8X7PMX9</accession>
<organism evidence="2 3">
    <name type="scientific">Brassica carinata</name>
    <name type="common">Ethiopian mustard</name>
    <name type="synonym">Abyssinian cabbage</name>
    <dbReference type="NCBI Taxonomy" id="52824"/>
    <lineage>
        <taxon>Eukaryota</taxon>
        <taxon>Viridiplantae</taxon>
        <taxon>Streptophyta</taxon>
        <taxon>Embryophyta</taxon>
        <taxon>Tracheophyta</taxon>
        <taxon>Spermatophyta</taxon>
        <taxon>Magnoliopsida</taxon>
        <taxon>eudicotyledons</taxon>
        <taxon>Gunneridae</taxon>
        <taxon>Pentapetalae</taxon>
        <taxon>rosids</taxon>
        <taxon>malvids</taxon>
        <taxon>Brassicales</taxon>
        <taxon>Brassicaceae</taxon>
        <taxon>Brassiceae</taxon>
        <taxon>Brassica</taxon>
    </lineage>
</organism>
<keyword evidence="1" id="KW-0472">Membrane</keyword>
<dbReference type="Proteomes" id="UP000886595">
    <property type="component" value="Unassembled WGS sequence"/>
</dbReference>
<keyword evidence="1" id="KW-1133">Transmembrane helix</keyword>
<name>A0A8X7PMX9_BRACI</name>
<evidence type="ECO:0000256" key="1">
    <source>
        <dbReference type="SAM" id="Phobius"/>
    </source>
</evidence>
<comment type="caution">
    <text evidence="2">The sequence shown here is derived from an EMBL/GenBank/DDBJ whole genome shotgun (WGS) entry which is preliminary data.</text>
</comment>
<keyword evidence="1" id="KW-0812">Transmembrane</keyword>
<protein>
    <submittedName>
        <fullName evidence="2">Uncharacterized protein</fullName>
    </submittedName>
</protein>
<feature type="transmembrane region" description="Helical" evidence="1">
    <location>
        <begin position="40"/>
        <end position="65"/>
    </location>
</feature>
<sequence>MRKGLLCFFFFHKVYTSQRCNQLENVKMIISIQTAMDLIVAGFSLMFGFGFYALIVSVLCFVSFLHHVRAAPPSASVLISSRR</sequence>
<proteinExistence type="predicted"/>